<organism evidence="3 4">
    <name type="scientific">Nocardiopsis suaedae</name>
    <dbReference type="NCBI Taxonomy" id="3018444"/>
    <lineage>
        <taxon>Bacteria</taxon>
        <taxon>Bacillati</taxon>
        <taxon>Actinomycetota</taxon>
        <taxon>Actinomycetes</taxon>
        <taxon>Streptosporangiales</taxon>
        <taxon>Nocardiopsidaceae</taxon>
        <taxon>Nocardiopsis</taxon>
    </lineage>
</organism>
<evidence type="ECO:0000259" key="2">
    <source>
        <dbReference type="Pfam" id="PF04149"/>
    </source>
</evidence>
<protein>
    <submittedName>
        <fullName evidence="3">DUF397 domain-containing protein</fullName>
    </submittedName>
</protein>
<accession>A0ABT4TH34</accession>
<dbReference type="EMBL" id="JAQFWP010000005">
    <property type="protein sequence ID" value="MDA2803705.1"/>
    <property type="molecule type" value="Genomic_DNA"/>
</dbReference>
<feature type="domain" description="DUF397" evidence="2">
    <location>
        <begin position="13"/>
        <end position="64"/>
    </location>
</feature>
<dbReference type="Proteomes" id="UP001165685">
    <property type="component" value="Unassembled WGS sequence"/>
</dbReference>
<name>A0ABT4TH34_9ACTN</name>
<evidence type="ECO:0000256" key="1">
    <source>
        <dbReference type="SAM" id="MobiDB-lite"/>
    </source>
</evidence>
<dbReference type="Pfam" id="PF04149">
    <property type="entry name" value="DUF397"/>
    <property type="match status" value="1"/>
</dbReference>
<proteinExistence type="predicted"/>
<evidence type="ECO:0000313" key="4">
    <source>
        <dbReference type="Proteomes" id="UP001165685"/>
    </source>
</evidence>
<feature type="region of interest" description="Disordered" evidence="1">
    <location>
        <begin position="1"/>
        <end position="29"/>
    </location>
</feature>
<keyword evidence="4" id="KW-1185">Reference proteome</keyword>
<sequence>MPAIDPQLPRHPRWRTSSHSSTGGGQCVEVADVPTGTWVRDSRAPEGAVLAFGHAAWASFVGAAADGRL</sequence>
<dbReference type="InterPro" id="IPR007278">
    <property type="entry name" value="DUF397"/>
</dbReference>
<evidence type="ECO:0000313" key="3">
    <source>
        <dbReference type="EMBL" id="MDA2803705.1"/>
    </source>
</evidence>
<reference evidence="3" key="1">
    <citation type="submission" date="2023-01" db="EMBL/GenBank/DDBJ databases">
        <title>Draft genome sequence of Nocardiopsis sp. LSu2-4 isolated from halophytes.</title>
        <authorList>
            <person name="Duangmal K."/>
            <person name="Chantavorakit T."/>
        </authorList>
    </citation>
    <scope>NUCLEOTIDE SEQUENCE</scope>
    <source>
        <strain evidence="3">LSu2-4</strain>
    </source>
</reference>
<dbReference type="RefSeq" id="WP_270676189.1">
    <property type="nucleotide sequence ID" value="NZ_JAQFWP010000005.1"/>
</dbReference>
<gene>
    <name evidence="3" type="ORF">O4U47_04210</name>
</gene>
<comment type="caution">
    <text evidence="3">The sequence shown here is derived from an EMBL/GenBank/DDBJ whole genome shotgun (WGS) entry which is preliminary data.</text>
</comment>